<dbReference type="GO" id="GO:0005886">
    <property type="term" value="C:plasma membrane"/>
    <property type="evidence" value="ECO:0007669"/>
    <property type="project" value="UniProtKB-SubCell"/>
</dbReference>
<dbReference type="InterPro" id="IPR037294">
    <property type="entry name" value="ABC_BtuC-like"/>
</dbReference>
<dbReference type="KEGG" id="rci:RRC301"/>
<dbReference type="Proteomes" id="UP000000663">
    <property type="component" value="Chromosome"/>
</dbReference>
<evidence type="ECO:0000256" key="3">
    <source>
        <dbReference type="ARBA" id="ARBA00022448"/>
    </source>
</evidence>
<dbReference type="Pfam" id="PF01032">
    <property type="entry name" value="FecCD"/>
    <property type="match status" value="1"/>
</dbReference>
<feature type="transmembrane region" description="Helical" evidence="11">
    <location>
        <begin position="74"/>
        <end position="95"/>
    </location>
</feature>
<evidence type="ECO:0000313" key="13">
    <source>
        <dbReference type="Proteomes" id="UP000000663"/>
    </source>
</evidence>
<keyword evidence="5 11" id="KW-0812">Transmembrane</keyword>
<dbReference type="SUPFAM" id="SSF81345">
    <property type="entry name" value="ABC transporter involved in vitamin B12 uptake, BtuC"/>
    <property type="match status" value="1"/>
</dbReference>
<dbReference type="GO" id="GO:0033214">
    <property type="term" value="P:siderophore-iron import into cell"/>
    <property type="evidence" value="ECO:0007669"/>
    <property type="project" value="TreeGrafter"/>
</dbReference>
<evidence type="ECO:0000256" key="5">
    <source>
        <dbReference type="ARBA" id="ARBA00022692"/>
    </source>
</evidence>
<accession>Q0W0R1</accession>
<dbReference type="Gene3D" id="1.10.3470.10">
    <property type="entry name" value="ABC transporter involved in vitamin B12 uptake, BtuC"/>
    <property type="match status" value="1"/>
</dbReference>
<sequence length="348" mass="36792">MEVSVTRWAGISLVLFIVMILIAVVATAVGPANISPDKVVMIILSKVPVVQDYLTKVWTVGEEAIVINVRLPRVILGLLVGASLAVAGVTTQGIFKNPMADPYILGVSSGAAFGASAVIVLGVSVFLQSISITAGALAGALIVSFLVFNIARTRNRIPVETLLLSGIAVSAFFSAITSFLMYISGNSLNQIVFWVMGALWSSNWDDVLILAPFFVAGSLIVYAYSRDLNLMLLGDESAAHLGSDVTRVKYILLGVSSLMAAAAVSVTGIIGFVGLIIPHIMRLIVGPDHRVLIPASALVGAIFLVLADTFARMVIQPTEMPVGIVTALIGAPFFVYLLIRQKKTLRGV</sequence>
<evidence type="ECO:0000256" key="4">
    <source>
        <dbReference type="ARBA" id="ARBA00022475"/>
    </source>
</evidence>
<keyword evidence="3" id="KW-0813">Transport</keyword>
<evidence type="ECO:0000256" key="11">
    <source>
        <dbReference type="SAM" id="Phobius"/>
    </source>
</evidence>
<gene>
    <name evidence="12" type="ORF">RRC301</name>
</gene>
<evidence type="ECO:0000256" key="10">
    <source>
        <dbReference type="ARBA" id="ARBA00071366"/>
    </source>
</evidence>
<organism evidence="12 13">
    <name type="scientific">Methanocella arvoryzae (strain DSM 22066 / NBRC 105507 / MRE50)</name>
    <dbReference type="NCBI Taxonomy" id="351160"/>
    <lineage>
        <taxon>Archaea</taxon>
        <taxon>Methanobacteriati</taxon>
        <taxon>Methanobacteriota</taxon>
        <taxon>Stenosarchaea group</taxon>
        <taxon>Methanomicrobia</taxon>
        <taxon>Methanocellales</taxon>
        <taxon>Methanocellaceae</taxon>
        <taxon>Methanocella</taxon>
    </lineage>
</organism>
<keyword evidence="7 11" id="KW-0472">Membrane</keyword>
<dbReference type="PANTHER" id="PTHR30472:SF25">
    <property type="entry name" value="ABC TRANSPORTER PERMEASE PROTEIN MJ0876-RELATED"/>
    <property type="match status" value="1"/>
</dbReference>
<dbReference type="PATRIC" id="fig|351160.9.peg.246"/>
<feature type="transmembrane region" description="Helical" evidence="11">
    <location>
        <begin position="163"/>
        <end position="183"/>
    </location>
</feature>
<name>Q0W0R1_METAR</name>
<comment type="subunit">
    <text evidence="9">The complex is composed of two ATP-binding proteins (BtuD), two transmembrane proteins (BtuC) and a solute-binding protein (BtuF).</text>
</comment>
<evidence type="ECO:0000313" key="12">
    <source>
        <dbReference type="EMBL" id="CAJ38032.1"/>
    </source>
</evidence>
<feature type="transmembrane region" description="Helical" evidence="11">
    <location>
        <begin position="134"/>
        <end position="151"/>
    </location>
</feature>
<dbReference type="STRING" id="351160.RRC301"/>
<protein>
    <recommendedName>
        <fullName evidence="10">Cobalamin import system permease protein BtuC</fullName>
    </recommendedName>
</protein>
<feature type="transmembrane region" description="Helical" evidence="11">
    <location>
        <begin position="204"/>
        <end position="224"/>
    </location>
</feature>
<evidence type="ECO:0000256" key="9">
    <source>
        <dbReference type="ARBA" id="ARBA00064420"/>
    </source>
</evidence>
<evidence type="ECO:0000256" key="8">
    <source>
        <dbReference type="ARBA" id="ARBA00053891"/>
    </source>
</evidence>
<dbReference type="FunFam" id="1.10.3470.10:FF:000001">
    <property type="entry name" value="Vitamin B12 ABC transporter permease BtuC"/>
    <property type="match status" value="1"/>
</dbReference>
<evidence type="ECO:0000256" key="7">
    <source>
        <dbReference type="ARBA" id="ARBA00023136"/>
    </source>
</evidence>
<comment type="similarity">
    <text evidence="2">Belongs to the binding-protein-dependent transport system permease family. FecCD subfamily.</text>
</comment>
<dbReference type="GeneID" id="5144602"/>
<keyword evidence="13" id="KW-1185">Reference proteome</keyword>
<evidence type="ECO:0000256" key="6">
    <source>
        <dbReference type="ARBA" id="ARBA00022989"/>
    </source>
</evidence>
<evidence type="ECO:0000256" key="1">
    <source>
        <dbReference type="ARBA" id="ARBA00004651"/>
    </source>
</evidence>
<comment type="function">
    <text evidence="8">Required for corrinoid utilization. Probably part of the ABC transporter complex BtuCDF involved in cobalamin (vitamin B12) import. Probably involved in the translocation of the substrate across the membrane.</text>
</comment>
<feature type="transmembrane region" description="Helical" evidence="11">
    <location>
        <begin position="107"/>
        <end position="127"/>
    </location>
</feature>
<dbReference type="OrthoDB" id="57034at2157"/>
<keyword evidence="4" id="KW-1003">Cell membrane</keyword>
<feature type="transmembrane region" description="Helical" evidence="11">
    <location>
        <begin position="321"/>
        <end position="339"/>
    </location>
</feature>
<dbReference type="RefSeq" id="WP_012034563.1">
    <property type="nucleotide sequence ID" value="NC_009464.1"/>
</dbReference>
<evidence type="ECO:0000256" key="2">
    <source>
        <dbReference type="ARBA" id="ARBA00007935"/>
    </source>
</evidence>
<dbReference type="CDD" id="cd06550">
    <property type="entry name" value="TM_ABC_iron-siderophores_like"/>
    <property type="match status" value="1"/>
</dbReference>
<dbReference type="PANTHER" id="PTHR30472">
    <property type="entry name" value="FERRIC ENTEROBACTIN TRANSPORT SYSTEM PERMEASE PROTEIN"/>
    <property type="match status" value="1"/>
</dbReference>
<keyword evidence="6 11" id="KW-1133">Transmembrane helix</keyword>
<dbReference type="InterPro" id="IPR000522">
    <property type="entry name" value="ABC_transptr_permease_BtuC"/>
</dbReference>
<dbReference type="GO" id="GO:0022857">
    <property type="term" value="F:transmembrane transporter activity"/>
    <property type="evidence" value="ECO:0007669"/>
    <property type="project" value="InterPro"/>
</dbReference>
<dbReference type="AlphaFoldDB" id="Q0W0R1"/>
<dbReference type="EMBL" id="AM114193">
    <property type="protein sequence ID" value="CAJ38032.1"/>
    <property type="molecule type" value="Genomic_DNA"/>
</dbReference>
<comment type="subcellular location">
    <subcellularLocation>
        <location evidence="1">Cell membrane</location>
        <topology evidence="1">Multi-pass membrane protein</topology>
    </subcellularLocation>
</comment>
<proteinExistence type="inferred from homology"/>
<feature type="transmembrane region" description="Helical" evidence="11">
    <location>
        <begin position="6"/>
        <end position="29"/>
    </location>
</feature>
<feature type="transmembrane region" description="Helical" evidence="11">
    <location>
        <begin position="291"/>
        <end position="315"/>
    </location>
</feature>
<dbReference type="eggNOG" id="arCOG01007">
    <property type="taxonomic scope" value="Archaea"/>
</dbReference>
<feature type="transmembrane region" description="Helical" evidence="11">
    <location>
        <begin position="250"/>
        <end position="279"/>
    </location>
</feature>
<reference evidence="12 13" key="1">
    <citation type="journal article" date="2006" name="Science">
        <title>Genome of rice cluster I archaea -- the key methane producers in the rice rhizosphere.</title>
        <authorList>
            <person name="Erkel C."/>
            <person name="Kube M."/>
            <person name="Reinhardt R."/>
            <person name="Liesack W."/>
        </authorList>
    </citation>
    <scope>NUCLEOTIDE SEQUENCE [LARGE SCALE GENOMIC DNA]</scope>
    <source>
        <strain evidence="13">DSM 22066 / NBRC 105507 / MRE50</strain>
    </source>
</reference>